<reference evidence="1" key="1">
    <citation type="submission" date="2014-11" db="EMBL/GenBank/DDBJ databases">
        <authorList>
            <person name="Amaro Gonzalez C."/>
        </authorList>
    </citation>
    <scope>NUCLEOTIDE SEQUENCE</scope>
</reference>
<evidence type="ECO:0000313" key="1">
    <source>
        <dbReference type="EMBL" id="JAH98147.1"/>
    </source>
</evidence>
<accession>A0A0E9X5Y0</accession>
<name>A0A0E9X5Y0_ANGAN</name>
<proteinExistence type="predicted"/>
<protein>
    <submittedName>
        <fullName evidence="1">Uncharacterized protein</fullName>
    </submittedName>
</protein>
<sequence>MVSPICSSNSSKVTVKQCLVAKWHLPAMPLIALSTTRSQVHMKDLLMRPQCQSLKTQHGTVDILEAQF</sequence>
<organism evidence="1">
    <name type="scientific">Anguilla anguilla</name>
    <name type="common">European freshwater eel</name>
    <name type="synonym">Muraena anguilla</name>
    <dbReference type="NCBI Taxonomy" id="7936"/>
    <lineage>
        <taxon>Eukaryota</taxon>
        <taxon>Metazoa</taxon>
        <taxon>Chordata</taxon>
        <taxon>Craniata</taxon>
        <taxon>Vertebrata</taxon>
        <taxon>Euteleostomi</taxon>
        <taxon>Actinopterygii</taxon>
        <taxon>Neopterygii</taxon>
        <taxon>Teleostei</taxon>
        <taxon>Anguilliformes</taxon>
        <taxon>Anguillidae</taxon>
        <taxon>Anguilla</taxon>
    </lineage>
</organism>
<dbReference type="EMBL" id="GBXM01010430">
    <property type="protein sequence ID" value="JAH98147.1"/>
    <property type="molecule type" value="Transcribed_RNA"/>
</dbReference>
<dbReference type="AlphaFoldDB" id="A0A0E9X5Y0"/>
<reference evidence="1" key="2">
    <citation type="journal article" date="2015" name="Fish Shellfish Immunol.">
        <title>Early steps in the European eel (Anguilla anguilla)-Vibrio vulnificus interaction in the gills: Role of the RtxA13 toxin.</title>
        <authorList>
            <person name="Callol A."/>
            <person name="Pajuelo D."/>
            <person name="Ebbesson L."/>
            <person name="Teles M."/>
            <person name="MacKenzie S."/>
            <person name="Amaro C."/>
        </authorList>
    </citation>
    <scope>NUCLEOTIDE SEQUENCE</scope>
</reference>